<accession>A0ABY1PQF8</accession>
<name>A0ABY1PQF8_9BACT</name>
<dbReference type="Pfam" id="PF12679">
    <property type="entry name" value="ABC2_membrane_2"/>
    <property type="match status" value="1"/>
</dbReference>
<keyword evidence="1" id="KW-1133">Transmembrane helix</keyword>
<proteinExistence type="predicted"/>
<feature type="transmembrane region" description="Helical" evidence="1">
    <location>
        <begin position="126"/>
        <end position="149"/>
    </location>
</feature>
<feature type="transmembrane region" description="Helical" evidence="1">
    <location>
        <begin position="298"/>
        <end position="319"/>
    </location>
</feature>
<dbReference type="Proteomes" id="UP001158067">
    <property type="component" value="Unassembled WGS sequence"/>
</dbReference>
<protein>
    <submittedName>
        <fullName evidence="2">ABC-2 type transport system permease protein</fullName>
    </submittedName>
</protein>
<feature type="transmembrane region" description="Helical" evidence="1">
    <location>
        <begin position="21"/>
        <end position="42"/>
    </location>
</feature>
<feature type="transmembrane region" description="Helical" evidence="1">
    <location>
        <begin position="197"/>
        <end position="216"/>
    </location>
</feature>
<dbReference type="EMBL" id="FXUG01000001">
    <property type="protein sequence ID" value="SMP42496.1"/>
    <property type="molecule type" value="Genomic_DNA"/>
</dbReference>
<feature type="transmembrane region" description="Helical" evidence="1">
    <location>
        <begin position="228"/>
        <end position="247"/>
    </location>
</feature>
<keyword evidence="1" id="KW-0472">Membrane</keyword>
<organism evidence="2 3">
    <name type="scientific">Neorhodopirellula lusitana</name>
    <dbReference type="NCBI Taxonomy" id="445327"/>
    <lineage>
        <taxon>Bacteria</taxon>
        <taxon>Pseudomonadati</taxon>
        <taxon>Planctomycetota</taxon>
        <taxon>Planctomycetia</taxon>
        <taxon>Pirellulales</taxon>
        <taxon>Pirellulaceae</taxon>
        <taxon>Neorhodopirellula</taxon>
    </lineage>
</organism>
<keyword evidence="3" id="KW-1185">Reference proteome</keyword>
<evidence type="ECO:0000313" key="2">
    <source>
        <dbReference type="EMBL" id="SMP42496.1"/>
    </source>
</evidence>
<comment type="caution">
    <text evidence="2">The sequence shown here is derived from an EMBL/GenBank/DDBJ whole genome shotgun (WGS) entry which is preliminary data.</text>
</comment>
<reference evidence="2 3" key="1">
    <citation type="submission" date="2017-05" db="EMBL/GenBank/DDBJ databases">
        <authorList>
            <person name="Varghese N."/>
            <person name="Submissions S."/>
        </authorList>
    </citation>
    <scope>NUCLEOTIDE SEQUENCE [LARGE SCALE GENOMIC DNA]</scope>
    <source>
        <strain evidence="2 3">DSM 25457</strain>
    </source>
</reference>
<keyword evidence="1" id="KW-0812">Transmembrane</keyword>
<feature type="transmembrane region" description="Helical" evidence="1">
    <location>
        <begin position="87"/>
        <end position="105"/>
    </location>
</feature>
<gene>
    <name evidence="2" type="ORF">SAMN06265222_101790</name>
</gene>
<sequence length="328" mass="37231">MIAIRDIGIDRMMIRKFIGQSSLLFIFLAIALFAFGWVRVWVVKLLDMEKFQAILEQFREYERFAPVEFEALLSYSGRVGMTFDEPIVILCTVIWCISRGSDVVSGELGRGTLEMLLSQPISRTRYLLSHALVSVAGLALLCGILWAGVTIGIQTTTLTETIQPPSINIPFTSIRVPLDDSEPVQREFTMSERVDPLTYSASVFQLFCFGFFLLGLSTCFSSIDRYRWRTIGAVMTIYVLQLVMYGLGKAAEPLSWLQSYSFFNCYKPQRMTSLVRDGDLWSPWDWSTPIAPDAFPPLYYPLLLLALGMLAYTIAIIRFDRRDLPAPL</sequence>
<evidence type="ECO:0000256" key="1">
    <source>
        <dbReference type="SAM" id="Phobius"/>
    </source>
</evidence>
<dbReference type="RefSeq" id="WP_283430976.1">
    <property type="nucleotide sequence ID" value="NZ_FXUG01000001.1"/>
</dbReference>
<evidence type="ECO:0000313" key="3">
    <source>
        <dbReference type="Proteomes" id="UP001158067"/>
    </source>
</evidence>